<proteinExistence type="inferred from homology"/>
<dbReference type="Proteomes" id="UP000253570">
    <property type="component" value="Unassembled WGS sequence"/>
</dbReference>
<evidence type="ECO:0000256" key="10">
    <source>
        <dbReference type="RuleBase" id="RU000578"/>
    </source>
</evidence>
<organism evidence="12 13">
    <name type="scientific">PS1 clade bacterium</name>
    <dbReference type="NCBI Taxonomy" id="2175152"/>
    <lineage>
        <taxon>Bacteria</taxon>
        <taxon>Pseudomonadati</taxon>
        <taxon>Pseudomonadota</taxon>
        <taxon>Alphaproteobacteria</taxon>
        <taxon>PS1 clade</taxon>
    </lineage>
</organism>
<evidence type="ECO:0000256" key="4">
    <source>
        <dbReference type="ARBA" id="ARBA00022490"/>
    </source>
</evidence>
<dbReference type="GO" id="GO:0006260">
    <property type="term" value="P:DNA replication"/>
    <property type="evidence" value="ECO:0007669"/>
    <property type="project" value="UniProtKB-UniRule"/>
</dbReference>
<dbReference type="GO" id="GO:0009432">
    <property type="term" value="P:SOS response"/>
    <property type="evidence" value="ECO:0007669"/>
    <property type="project" value="UniProtKB-UniRule"/>
</dbReference>
<dbReference type="GO" id="GO:0005524">
    <property type="term" value="F:ATP binding"/>
    <property type="evidence" value="ECO:0007669"/>
    <property type="project" value="UniProtKB-UniRule"/>
</dbReference>
<dbReference type="HAMAP" id="MF_00365">
    <property type="entry name" value="RecF"/>
    <property type="match status" value="1"/>
</dbReference>
<dbReference type="InterPro" id="IPR001238">
    <property type="entry name" value="DNA-binding_RecF"/>
</dbReference>
<dbReference type="SUPFAM" id="SSF52540">
    <property type="entry name" value="P-loop containing nucleoside triphosphate hydrolases"/>
    <property type="match status" value="1"/>
</dbReference>
<comment type="function">
    <text evidence="9 10">The RecF protein is involved in DNA metabolism; it is required for DNA replication and normal SOS inducibility. RecF binds preferentially to single-stranded, linear DNA. It also seems to bind ATP.</text>
</comment>
<reference evidence="12 13" key="1">
    <citation type="journal article" date="2018" name="Microbiome">
        <title>Fine metagenomic profile of the Mediterranean stratified and mixed water columns revealed by assembly and recruitment.</title>
        <authorList>
            <person name="Haro-Moreno J.M."/>
            <person name="Lopez-Perez M."/>
            <person name="De La Torre J.R."/>
            <person name="Picazo A."/>
            <person name="Camacho A."/>
            <person name="Rodriguez-Valera F."/>
        </authorList>
    </citation>
    <scope>NUCLEOTIDE SEQUENCE [LARGE SCALE GENOMIC DNA]</scope>
    <source>
        <strain evidence="12">MED-G57</strain>
    </source>
</reference>
<protein>
    <recommendedName>
        <fullName evidence="3 9">DNA replication and repair protein RecF</fullName>
    </recommendedName>
</protein>
<dbReference type="Gene3D" id="1.20.1050.90">
    <property type="entry name" value="RecF/RecN/SMC, N-terminal domain"/>
    <property type="match status" value="1"/>
</dbReference>
<dbReference type="InterPro" id="IPR018078">
    <property type="entry name" value="DNA-binding_RecF_CS"/>
</dbReference>
<evidence type="ECO:0000256" key="7">
    <source>
        <dbReference type="ARBA" id="ARBA00022840"/>
    </source>
</evidence>
<dbReference type="EMBL" id="QOQD01000002">
    <property type="protein sequence ID" value="RCL74327.1"/>
    <property type="molecule type" value="Genomic_DNA"/>
</dbReference>
<comment type="caution">
    <text evidence="12">The sequence shown here is derived from an EMBL/GenBank/DDBJ whole genome shotgun (WGS) entry which is preliminary data.</text>
</comment>
<dbReference type="Pfam" id="PF02463">
    <property type="entry name" value="SMC_N"/>
    <property type="match status" value="1"/>
</dbReference>
<dbReference type="NCBIfam" id="TIGR00611">
    <property type="entry name" value="recf"/>
    <property type="match status" value="1"/>
</dbReference>
<feature type="domain" description="RecF/RecN/SMC N-terminal" evidence="11">
    <location>
        <begin position="15"/>
        <end position="369"/>
    </location>
</feature>
<accession>A0A368DR68</accession>
<dbReference type="GO" id="GO:0000731">
    <property type="term" value="P:DNA synthesis involved in DNA repair"/>
    <property type="evidence" value="ECO:0007669"/>
    <property type="project" value="TreeGrafter"/>
</dbReference>
<dbReference type="PANTHER" id="PTHR32182">
    <property type="entry name" value="DNA REPLICATION AND REPAIR PROTEIN RECF"/>
    <property type="match status" value="1"/>
</dbReference>
<evidence type="ECO:0000259" key="11">
    <source>
        <dbReference type="Pfam" id="PF02463"/>
    </source>
</evidence>
<evidence type="ECO:0000256" key="3">
    <source>
        <dbReference type="ARBA" id="ARBA00020170"/>
    </source>
</evidence>
<keyword evidence="5 9" id="KW-0235">DNA replication</keyword>
<keyword evidence="9 10" id="KW-0227">DNA damage</keyword>
<evidence type="ECO:0000256" key="6">
    <source>
        <dbReference type="ARBA" id="ARBA00022741"/>
    </source>
</evidence>
<keyword evidence="9 10" id="KW-0234">DNA repair</keyword>
<evidence type="ECO:0000313" key="12">
    <source>
        <dbReference type="EMBL" id="RCL74327.1"/>
    </source>
</evidence>
<name>A0A368DR68_9PROT</name>
<keyword evidence="4 9" id="KW-0963">Cytoplasm</keyword>
<comment type="similarity">
    <text evidence="2 9 10">Belongs to the RecF family.</text>
</comment>
<dbReference type="AlphaFoldDB" id="A0A368DR68"/>
<dbReference type="PANTHER" id="PTHR32182:SF0">
    <property type="entry name" value="DNA REPLICATION AND REPAIR PROTEIN RECF"/>
    <property type="match status" value="1"/>
</dbReference>
<evidence type="ECO:0000256" key="2">
    <source>
        <dbReference type="ARBA" id="ARBA00008016"/>
    </source>
</evidence>
<evidence type="ECO:0000256" key="5">
    <source>
        <dbReference type="ARBA" id="ARBA00022705"/>
    </source>
</evidence>
<dbReference type="InterPro" id="IPR027417">
    <property type="entry name" value="P-loop_NTPase"/>
</dbReference>
<dbReference type="InterPro" id="IPR042174">
    <property type="entry name" value="RecF_2"/>
</dbReference>
<dbReference type="GO" id="GO:0003697">
    <property type="term" value="F:single-stranded DNA binding"/>
    <property type="evidence" value="ECO:0007669"/>
    <property type="project" value="UniProtKB-UniRule"/>
</dbReference>
<dbReference type="InterPro" id="IPR003395">
    <property type="entry name" value="RecF/RecN/SMC_N"/>
</dbReference>
<evidence type="ECO:0000256" key="1">
    <source>
        <dbReference type="ARBA" id="ARBA00004496"/>
    </source>
</evidence>
<evidence type="ECO:0000313" key="13">
    <source>
        <dbReference type="Proteomes" id="UP000253570"/>
    </source>
</evidence>
<gene>
    <name evidence="9" type="primary">recF</name>
    <name evidence="12" type="ORF">DBW71_00965</name>
</gene>
<evidence type="ECO:0000256" key="8">
    <source>
        <dbReference type="ARBA" id="ARBA00023125"/>
    </source>
</evidence>
<feature type="binding site" evidence="9">
    <location>
        <begin position="42"/>
        <end position="49"/>
    </location>
    <ligand>
        <name>ATP</name>
        <dbReference type="ChEBI" id="CHEBI:30616"/>
    </ligand>
</feature>
<evidence type="ECO:0000256" key="9">
    <source>
        <dbReference type="HAMAP-Rule" id="MF_00365"/>
    </source>
</evidence>
<keyword evidence="9 10" id="KW-0742">SOS response</keyword>
<dbReference type="GO" id="GO:0006302">
    <property type="term" value="P:double-strand break repair"/>
    <property type="evidence" value="ECO:0007669"/>
    <property type="project" value="TreeGrafter"/>
</dbReference>
<comment type="subcellular location">
    <subcellularLocation>
        <location evidence="1 9 10">Cytoplasm</location>
    </subcellularLocation>
</comment>
<sequence>MIEKEKNHTVKFSEINKLNLTDFRNHNFTSISSNNKFISIVGANGSGKTNILEAISMFTPGKGMRGAQLADLSNISGKGGWSVFMEVSSCYGTTKLGTGISNIGIKNGNSRQCRIDGKSTNSPKSFANSIGVIWLTPQMDGLFVGGRSERRKFFDKLVALIEPNHSDNIKNYERIIAQRNKVLYNSDNLSSKLLDNLERQLAKIAASILISRQIAVNQINHIMIRDVSNNLFPSAEIIMREELGSLSKDCTISEMEEDFSKILCVNRKKDKMTYRTNIGPHRTDFTLWYKRNDMYAENCSTGEQKNLLISLILAQARVYQMNNQGISPILLLDEITAHLDMERINNLFDQIFTLGSQVWLTGTKIELFDYIHSKSDFFNINNGKLTQIEY</sequence>
<keyword evidence="6 9" id="KW-0547">Nucleotide-binding</keyword>
<dbReference type="Gene3D" id="3.40.50.300">
    <property type="entry name" value="P-loop containing nucleotide triphosphate hydrolases"/>
    <property type="match status" value="1"/>
</dbReference>
<dbReference type="GO" id="GO:0005737">
    <property type="term" value="C:cytoplasm"/>
    <property type="evidence" value="ECO:0007669"/>
    <property type="project" value="UniProtKB-SubCell"/>
</dbReference>
<keyword evidence="8 9" id="KW-0238">DNA-binding</keyword>
<keyword evidence="7 9" id="KW-0067">ATP-binding</keyword>
<dbReference type="PROSITE" id="PS00618">
    <property type="entry name" value="RECF_2"/>
    <property type="match status" value="1"/>
</dbReference>